<proteinExistence type="predicted"/>
<dbReference type="GO" id="GO:0008270">
    <property type="term" value="F:zinc ion binding"/>
    <property type="evidence" value="ECO:0007669"/>
    <property type="project" value="InterPro"/>
</dbReference>
<evidence type="ECO:0000313" key="3">
    <source>
        <dbReference type="Proteomes" id="UP000095614"/>
    </source>
</evidence>
<dbReference type="EMBL" id="CZAF01000004">
    <property type="protein sequence ID" value="CUO77362.1"/>
    <property type="molecule type" value="Genomic_DNA"/>
</dbReference>
<dbReference type="RefSeq" id="WP_057097651.1">
    <property type="nucleotide sequence ID" value="NZ_CZAF01000004.1"/>
</dbReference>
<feature type="domain" description="Zinc finger CHC2-type" evidence="1">
    <location>
        <begin position="25"/>
        <end position="78"/>
    </location>
</feature>
<dbReference type="AlphaFoldDB" id="A0A174HQV5"/>
<dbReference type="Pfam" id="PF13155">
    <property type="entry name" value="Toprim_2"/>
    <property type="match status" value="1"/>
</dbReference>
<dbReference type="Pfam" id="PF01807">
    <property type="entry name" value="Zn_ribbon_DnaG"/>
    <property type="match status" value="1"/>
</dbReference>
<accession>A0A174HQV5</accession>
<dbReference type="SUPFAM" id="SSF57783">
    <property type="entry name" value="Zinc beta-ribbon"/>
    <property type="match status" value="1"/>
</dbReference>
<gene>
    <name evidence="2" type="ORF">ERS852462_01513</name>
</gene>
<dbReference type="Gene3D" id="3.90.580.10">
    <property type="entry name" value="Zinc finger, CHC2-type domain"/>
    <property type="match status" value="1"/>
</dbReference>
<dbReference type="GO" id="GO:0003899">
    <property type="term" value="F:DNA-directed RNA polymerase activity"/>
    <property type="evidence" value="ECO:0007669"/>
    <property type="project" value="InterPro"/>
</dbReference>
<dbReference type="Proteomes" id="UP000095614">
    <property type="component" value="Unassembled WGS sequence"/>
</dbReference>
<dbReference type="InterPro" id="IPR002694">
    <property type="entry name" value="Znf_CHC2"/>
</dbReference>
<dbReference type="GO" id="GO:0006260">
    <property type="term" value="P:DNA replication"/>
    <property type="evidence" value="ECO:0007669"/>
    <property type="project" value="InterPro"/>
</dbReference>
<evidence type="ECO:0000259" key="1">
    <source>
        <dbReference type="Pfam" id="PF01807"/>
    </source>
</evidence>
<sequence>MNINEAKQIRLVEYLRITGHHPVNIRGYQYWYLSPLREERTPSFKVNDNLNEWYDFGLSAGGDIIELGKYLYKTSNVSTVLLRISENAIGVPGQQLQSRTVRPCPVEDEMENVEVVDLNHYALLSYLRSRGINEEVGRTYCKEIHYELRKRHYFAIAFENIKGGYEVRNPYYKGCIKGKDISVIRYNRDVIQRHVCVFEGFVDFLSYLMLHKKGDYHVCVDIPTDFLVMNSISNLKKCLLELEQYIFIHCYLDNDLAGQKTVETIAGLYGIKVIDHSKNYYNYKDLNDYLRGKRR</sequence>
<protein>
    <submittedName>
        <fullName evidence="2">DNA primase</fullName>
    </submittedName>
</protein>
<dbReference type="InterPro" id="IPR036977">
    <property type="entry name" value="DNA_primase_Znf_CHC2"/>
</dbReference>
<name>A0A174HQV5_BACUN</name>
<dbReference type="GO" id="GO:0003677">
    <property type="term" value="F:DNA binding"/>
    <property type="evidence" value="ECO:0007669"/>
    <property type="project" value="InterPro"/>
</dbReference>
<dbReference type="OrthoDB" id="8536512at2"/>
<organism evidence="2 3">
    <name type="scientific">Bacteroides uniformis</name>
    <dbReference type="NCBI Taxonomy" id="820"/>
    <lineage>
        <taxon>Bacteria</taxon>
        <taxon>Pseudomonadati</taxon>
        <taxon>Bacteroidota</taxon>
        <taxon>Bacteroidia</taxon>
        <taxon>Bacteroidales</taxon>
        <taxon>Bacteroidaceae</taxon>
        <taxon>Bacteroides</taxon>
    </lineage>
</organism>
<dbReference type="SUPFAM" id="SSF56731">
    <property type="entry name" value="DNA primase core"/>
    <property type="match status" value="1"/>
</dbReference>
<reference evidence="2 3" key="1">
    <citation type="submission" date="2015-09" db="EMBL/GenBank/DDBJ databases">
        <authorList>
            <consortium name="Pathogen Informatics"/>
        </authorList>
    </citation>
    <scope>NUCLEOTIDE SEQUENCE [LARGE SCALE GENOMIC DNA]</scope>
    <source>
        <strain evidence="2 3">2789STDY5834847</strain>
    </source>
</reference>
<dbReference type="Gene3D" id="3.40.1360.10">
    <property type="match status" value="1"/>
</dbReference>
<evidence type="ECO:0000313" key="2">
    <source>
        <dbReference type="EMBL" id="CUO77362.1"/>
    </source>
</evidence>